<dbReference type="Proteomes" id="UP000013827">
    <property type="component" value="Unassembled WGS sequence"/>
</dbReference>
<keyword evidence="2" id="KW-1185">Reference proteome</keyword>
<protein>
    <submittedName>
        <fullName evidence="1">Uncharacterized protein</fullName>
    </submittedName>
</protein>
<dbReference type="HOGENOM" id="CLU_618852_0_0_1"/>
<organism evidence="1 2">
    <name type="scientific">Emiliania huxleyi (strain CCMP1516)</name>
    <dbReference type="NCBI Taxonomy" id="280463"/>
    <lineage>
        <taxon>Eukaryota</taxon>
        <taxon>Haptista</taxon>
        <taxon>Haptophyta</taxon>
        <taxon>Prymnesiophyceae</taxon>
        <taxon>Isochrysidales</taxon>
        <taxon>Noelaerhabdaceae</taxon>
        <taxon>Emiliania</taxon>
    </lineage>
</organism>
<dbReference type="PaxDb" id="2903-EOD19617"/>
<evidence type="ECO:0000313" key="2">
    <source>
        <dbReference type="Proteomes" id="UP000013827"/>
    </source>
</evidence>
<reference evidence="1" key="2">
    <citation type="submission" date="2024-10" db="UniProtKB">
        <authorList>
            <consortium name="EnsemblProtists"/>
        </authorList>
    </citation>
    <scope>IDENTIFICATION</scope>
</reference>
<reference evidence="2" key="1">
    <citation type="journal article" date="2013" name="Nature">
        <title>Pan genome of the phytoplankton Emiliania underpins its global distribution.</title>
        <authorList>
            <person name="Read B.A."/>
            <person name="Kegel J."/>
            <person name="Klute M.J."/>
            <person name="Kuo A."/>
            <person name="Lefebvre S.C."/>
            <person name="Maumus F."/>
            <person name="Mayer C."/>
            <person name="Miller J."/>
            <person name="Monier A."/>
            <person name="Salamov A."/>
            <person name="Young J."/>
            <person name="Aguilar M."/>
            <person name="Claverie J.M."/>
            <person name="Frickenhaus S."/>
            <person name="Gonzalez K."/>
            <person name="Herman E.K."/>
            <person name="Lin Y.C."/>
            <person name="Napier J."/>
            <person name="Ogata H."/>
            <person name="Sarno A.F."/>
            <person name="Shmutz J."/>
            <person name="Schroeder D."/>
            <person name="de Vargas C."/>
            <person name="Verret F."/>
            <person name="von Dassow P."/>
            <person name="Valentin K."/>
            <person name="Van de Peer Y."/>
            <person name="Wheeler G."/>
            <person name="Dacks J.B."/>
            <person name="Delwiche C.F."/>
            <person name="Dyhrman S.T."/>
            <person name="Glockner G."/>
            <person name="John U."/>
            <person name="Richards T."/>
            <person name="Worden A.Z."/>
            <person name="Zhang X."/>
            <person name="Grigoriev I.V."/>
            <person name="Allen A.E."/>
            <person name="Bidle K."/>
            <person name="Borodovsky M."/>
            <person name="Bowler C."/>
            <person name="Brownlee C."/>
            <person name="Cock J.M."/>
            <person name="Elias M."/>
            <person name="Gladyshev V.N."/>
            <person name="Groth M."/>
            <person name="Guda C."/>
            <person name="Hadaegh A."/>
            <person name="Iglesias-Rodriguez M.D."/>
            <person name="Jenkins J."/>
            <person name="Jones B.M."/>
            <person name="Lawson T."/>
            <person name="Leese F."/>
            <person name="Lindquist E."/>
            <person name="Lobanov A."/>
            <person name="Lomsadze A."/>
            <person name="Malik S.B."/>
            <person name="Marsh M.E."/>
            <person name="Mackinder L."/>
            <person name="Mock T."/>
            <person name="Mueller-Roeber B."/>
            <person name="Pagarete A."/>
            <person name="Parker M."/>
            <person name="Probert I."/>
            <person name="Quesneville H."/>
            <person name="Raines C."/>
            <person name="Rensing S.A."/>
            <person name="Riano-Pachon D.M."/>
            <person name="Richier S."/>
            <person name="Rokitta S."/>
            <person name="Shiraiwa Y."/>
            <person name="Soanes D.M."/>
            <person name="van der Giezen M."/>
            <person name="Wahlund T.M."/>
            <person name="Williams B."/>
            <person name="Wilson W."/>
            <person name="Wolfe G."/>
            <person name="Wurch L.L."/>
        </authorList>
    </citation>
    <scope>NUCLEOTIDE SEQUENCE</scope>
</reference>
<name>A0A0D3J7Y2_EMIH1</name>
<accession>A0A0D3J7Y2</accession>
<dbReference type="eggNOG" id="ENOG502SRRJ">
    <property type="taxonomic scope" value="Eukaryota"/>
</dbReference>
<dbReference type="EnsemblProtists" id="EOD19617">
    <property type="protein sequence ID" value="EOD19617"/>
    <property type="gene ID" value="EMIHUDRAFT_436110"/>
</dbReference>
<dbReference type="GeneID" id="17265118"/>
<dbReference type="AlphaFoldDB" id="A0A0D3J7Y2"/>
<evidence type="ECO:0000313" key="1">
    <source>
        <dbReference type="EnsemblProtists" id="EOD19617"/>
    </source>
</evidence>
<sequence>MSPLPRPYSPPTPPAAGVFGAYNWSRFPAAWFGANGTEWESAAQLEEIGRYSLAILGWQHLATSTDMTAVIYPQLAQAALLKDRHPALPVLVYASFGWAFGMNAAVWPLMHKPEYEGFFLLSTDGKPEFSRTNCQQMRSASPHCVGWFWNFANSSARDYYVEHIVLPLALSPTIDGVFFDAFNYGYDIPEVRPWGRRVVNVPNCSTVPASGGAAVWSGCEALLDGTLDVARRSARLLNARGKAPMFANVGSFARPARQRIWLNESRLLEALRGARYSVYYESFRGDVAPRDDGAGTLRNMLQESSRGVAATVHTYYKSADEDPLPHVAAFLLARAEGWYFLGSTGWWDKSYRWTSLYDAAGRCGRPLGAATNQSRKYLRPFEGCVVSLDCTGAAAQPAEQTAGGTGEAGQAVAAAAGCVGNISFHHAAPAGGAVQEARSRVSA</sequence>
<dbReference type="KEGG" id="ehx:EMIHUDRAFT_436110"/>
<proteinExistence type="predicted"/>
<dbReference type="RefSeq" id="XP_005772046.1">
    <property type="nucleotide sequence ID" value="XM_005771989.1"/>
</dbReference>